<dbReference type="GO" id="GO:0016597">
    <property type="term" value="F:amino acid binding"/>
    <property type="evidence" value="ECO:0007669"/>
    <property type="project" value="TreeGrafter"/>
</dbReference>
<dbReference type="Pfam" id="PF19420">
    <property type="entry name" value="DDAH_eukar"/>
    <property type="match status" value="1"/>
</dbReference>
<dbReference type="InterPro" id="IPR033199">
    <property type="entry name" value="DDAH-like"/>
</dbReference>
<dbReference type="OrthoDB" id="10016839at2759"/>
<protein>
    <submittedName>
        <fullName evidence="5">N(G),N(G)-dimethylarginine dimethylaminohydrolase 1-like</fullName>
    </submittedName>
</protein>
<evidence type="ECO:0000313" key="5">
    <source>
        <dbReference type="RefSeq" id="XP_019626553.1"/>
    </source>
</evidence>
<dbReference type="GO" id="GO:0006525">
    <property type="term" value="P:arginine metabolic process"/>
    <property type="evidence" value="ECO:0007669"/>
    <property type="project" value="TreeGrafter"/>
</dbReference>
<organism evidence="4 5">
    <name type="scientific">Branchiostoma belcheri</name>
    <name type="common">Amphioxus</name>
    <dbReference type="NCBI Taxonomy" id="7741"/>
    <lineage>
        <taxon>Eukaryota</taxon>
        <taxon>Metazoa</taxon>
        <taxon>Chordata</taxon>
        <taxon>Cephalochordata</taxon>
        <taxon>Leptocardii</taxon>
        <taxon>Amphioxiformes</taxon>
        <taxon>Branchiostomatidae</taxon>
        <taxon>Branchiostoma</taxon>
    </lineage>
</organism>
<dbReference type="GO" id="GO:0000052">
    <property type="term" value="P:citrulline metabolic process"/>
    <property type="evidence" value="ECO:0007669"/>
    <property type="project" value="TreeGrafter"/>
</dbReference>
<sequence length="273" mass="30146">MADIFNFPVYTRAVVRQISSKLNEATRMEGFDEIADVDKAKEEHACLVQALKDLGLEVTVLPAEDSMPDCAFVEDCCVVLGNRALVTRPADDCRRLEVDSIECCMTDLGLEVHRIAADSEATLEGGDVIFTGTEFFVGESTQSNKAGHKILAETFPEYPVHSISVHPPEVHLKGFAAMAAPGIIALVDGENGRNGWKEMCEKSNYRYKAIWLPEDCAENCIYVNGSIIHGPERQFPKSYKILTEALAGYPRIEVSTEEVYKICAALTCQCLLF</sequence>
<evidence type="ECO:0000256" key="1">
    <source>
        <dbReference type="ARBA" id="ARBA00008532"/>
    </source>
</evidence>
<dbReference type="RefSeq" id="XP_019626553.1">
    <property type="nucleotide sequence ID" value="XM_019770994.1"/>
</dbReference>
<evidence type="ECO:0000256" key="3">
    <source>
        <dbReference type="PIRSR" id="PIRSR633199-1"/>
    </source>
</evidence>
<accession>A0A6P4YQ82</accession>
<reference evidence="5" key="1">
    <citation type="submission" date="2025-08" db="UniProtKB">
        <authorList>
            <consortium name="RefSeq"/>
        </authorList>
    </citation>
    <scope>IDENTIFICATION</scope>
    <source>
        <tissue evidence="5">Gonad</tissue>
    </source>
</reference>
<dbReference type="Gene3D" id="3.75.10.10">
    <property type="entry name" value="L-arginine/glycine Amidinotransferase, Chain A"/>
    <property type="match status" value="1"/>
</dbReference>
<dbReference type="KEGG" id="bbel:109471656"/>
<dbReference type="Proteomes" id="UP000515135">
    <property type="component" value="Unplaced"/>
</dbReference>
<dbReference type="GO" id="GO:0045429">
    <property type="term" value="P:positive regulation of nitric oxide biosynthetic process"/>
    <property type="evidence" value="ECO:0007669"/>
    <property type="project" value="TreeGrafter"/>
</dbReference>
<dbReference type="FunFam" id="3.75.10.10:FF:000004">
    <property type="entry name" value="N(G),N(G)-dimethylarginine dimethylaminohydrolase 1"/>
    <property type="match status" value="1"/>
</dbReference>
<proteinExistence type="inferred from homology"/>
<dbReference type="PANTHER" id="PTHR12737:SF9">
    <property type="entry name" value="DIMETHYLARGININASE"/>
    <property type="match status" value="1"/>
</dbReference>
<dbReference type="GeneID" id="109471656"/>
<dbReference type="GO" id="GO:0016403">
    <property type="term" value="F:dimethylargininase activity"/>
    <property type="evidence" value="ECO:0007669"/>
    <property type="project" value="TreeGrafter"/>
</dbReference>
<dbReference type="PANTHER" id="PTHR12737">
    <property type="entry name" value="DIMETHYLARGININE DIMETHYLAMINOHYDROLASE"/>
    <property type="match status" value="1"/>
</dbReference>
<dbReference type="SUPFAM" id="SSF55909">
    <property type="entry name" value="Pentein"/>
    <property type="match status" value="1"/>
</dbReference>
<dbReference type="AlphaFoldDB" id="A0A6P4YQ82"/>
<keyword evidence="2" id="KW-0378">Hydrolase</keyword>
<name>A0A6P4YQ82_BRABE</name>
<gene>
    <name evidence="5" type="primary">LOC109471656</name>
</gene>
<feature type="active site" description="Proton donor" evidence="3">
    <location>
        <position position="171"/>
    </location>
</feature>
<evidence type="ECO:0000313" key="4">
    <source>
        <dbReference type="Proteomes" id="UP000515135"/>
    </source>
</evidence>
<comment type="similarity">
    <text evidence="1">Belongs to the DDAH family.</text>
</comment>
<evidence type="ECO:0000256" key="2">
    <source>
        <dbReference type="ARBA" id="ARBA00022801"/>
    </source>
</evidence>
<feature type="active site" description="Nucleophile" evidence="3">
    <location>
        <position position="268"/>
    </location>
</feature>
<keyword evidence="4" id="KW-1185">Reference proteome</keyword>